<feature type="domain" description="WH2" evidence="2">
    <location>
        <begin position="39"/>
        <end position="59"/>
    </location>
</feature>
<dbReference type="InterPro" id="IPR003124">
    <property type="entry name" value="WH2_dom"/>
</dbReference>
<evidence type="ECO:0000313" key="3">
    <source>
        <dbReference type="EMBL" id="RFU71943.1"/>
    </source>
</evidence>
<organism evidence="3 4">
    <name type="scientific">Trichoderma arundinaceum</name>
    <dbReference type="NCBI Taxonomy" id="490622"/>
    <lineage>
        <taxon>Eukaryota</taxon>
        <taxon>Fungi</taxon>
        <taxon>Dikarya</taxon>
        <taxon>Ascomycota</taxon>
        <taxon>Pezizomycotina</taxon>
        <taxon>Sordariomycetes</taxon>
        <taxon>Hypocreomycetidae</taxon>
        <taxon>Hypocreales</taxon>
        <taxon>Hypocreaceae</taxon>
        <taxon>Trichoderma</taxon>
    </lineage>
</organism>
<dbReference type="PROSITE" id="PS51082">
    <property type="entry name" value="WH2"/>
    <property type="match status" value="1"/>
</dbReference>
<feature type="region of interest" description="Disordered" evidence="1">
    <location>
        <begin position="1"/>
        <end position="40"/>
    </location>
</feature>
<dbReference type="EMBL" id="PXOA01001080">
    <property type="protein sequence ID" value="RFU71943.1"/>
    <property type="molecule type" value="Genomic_DNA"/>
</dbReference>
<dbReference type="AlphaFoldDB" id="A0A395N8D7"/>
<feature type="compositionally biased region" description="Pro residues" evidence="1">
    <location>
        <begin position="1"/>
        <end position="17"/>
    </location>
</feature>
<dbReference type="STRING" id="490622.A0A395N8D7"/>
<dbReference type="Proteomes" id="UP000266272">
    <property type="component" value="Unassembled WGS sequence"/>
</dbReference>
<dbReference type="OrthoDB" id="8963340at2759"/>
<evidence type="ECO:0000256" key="1">
    <source>
        <dbReference type="SAM" id="MobiDB-lite"/>
    </source>
</evidence>
<dbReference type="GO" id="GO:0003779">
    <property type="term" value="F:actin binding"/>
    <property type="evidence" value="ECO:0007669"/>
    <property type="project" value="InterPro"/>
</dbReference>
<accession>A0A395N8D7</accession>
<evidence type="ECO:0000313" key="4">
    <source>
        <dbReference type="Proteomes" id="UP000266272"/>
    </source>
</evidence>
<feature type="non-terminal residue" evidence="3">
    <location>
        <position position="1"/>
    </location>
</feature>
<gene>
    <name evidence="3" type="ORF">TARUN_10315</name>
</gene>
<evidence type="ECO:0000259" key="2">
    <source>
        <dbReference type="PROSITE" id="PS51082"/>
    </source>
</evidence>
<feature type="compositionally biased region" description="Low complexity" evidence="1">
    <location>
        <begin position="68"/>
        <end position="95"/>
    </location>
</feature>
<name>A0A395N8D7_TRIAR</name>
<comment type="caution">
    <text evidence="3">The sequence shown here is derived from an EMBL/GenBank/DDBJ whole genome shotgun (WGS) entry which is preliminary data.</text>
</comment>
<sequence>PVPSAGGIPPPPPPPPMADRDSGYSSGLPAAALPKPDDGRVSLLGDIQKAGGIGSLKKVDRTKINDRSAATVGGSSGSAAAAGASPAGPGGMANALAAALQKRKDKVSKSDDEEEDDDW</sequence>
<feature type="region of interest" description="Disordered" evidence="1">
    <location>
        <begin position="67"/>
        <end position="119"/>
    </location>
</feature>
<keyword evidence="4" id="KW-1185">Reference proteome</keyword>
<reference evidence="3 4" key="1">
    <citation type="journal article" date="2018" name="PLoS Pathog.">
        <title>Evolution of structural diversity of trichothecenes, a family of toxins produced by plant pathogenic and entomopathogenic fungi.</title>
        <authorList>
            <person name="Proctor R.H."/>
            <person name="McCormick S.P."/>
            <person name="Kim H.S."/>
            <person name="Cardoza R.E."/>
            <person name="Stanley A.M."/>
            <person name="Lindo L."/>
            <person name="Kelly A."/>
            <person name="Brown D.W."/>
            <person name="Lee T."/>
            <person name="Vaughan M.M."/>
            <person name="Alexander N.J."/>
            <person name="Busman M."/>
            <person name="Gutierrez S."/>
        </authorList>
    </citation>
    <scope>NUCLEOTIDE SEQUENCE [LARGE SCALE GENOMIC DNA]</scope>
    <source>
        <strain evidence="3 4">IBT 40837</strain>
    </source>
</reference>
<proteinExistence type="predicted"/>
<protein>
    <recommendedName>
        <fullName evidence="2">WH2 domain-containing protein</fullName>
    </recommendedName>
</protein>